<keyword evidence="5 7" id="KW-0456">Lyase</keyword>
<dbReference type="GO" id="GO:0005743">
    <property type="term" value="C:mitochondrial inner membrane"/>
    <property type="evidence" value="ECO:0007669"/>
    <property type="project" value="UniProtKB-SubCell"/>
</dbReference>
<keyword evidence="7" id="KW-0999">Mitochondrion inner membrane</keyword>
<dbReference type="PANTHER" id="PTHR11108:SF1">
    <property type="entry name" value="FERROCHELATASE, MITOCHONDRIAL"/>
    <property type="match status" value="1"/>
</dbReference>
<dbReference type="OrthoDB" id="1323at2759"/>
<dbReference type="STRING" id="857566.A0A1E3PSP5"/>
<dbReference type="Pfam" id="PF00762">
    <property type="entry name" value="Ferrochelatase"/>
    <property type="match status" value="1"/>
</dbReference>
<comment type="similarity">
    <text evidence="2 7">Belongs to the ferrochelatase family.</text>
</comment>
<gene>
    <name evidence="8" type="ORF">NADFUDRAFT_81057</name>
</gene>
<dbReference type="EMBL" id="KV454406">
    <property type="protein sequence ID" value="ODQ67942.1"/>
    <property type="molecule type" value="Genomic_DNA"/>
</dbReference>
<name>A0A1E3PSP5_9ASCO</name>
<comment type="catalytic activity">
    <reaction evidence="7">
        <text>heme b + 2 H(+) = protoporphyrin IX + Fe(2+)</text>
        <dbReference type="Rhea" id="RHEA:22584"/>
        <dbReference type="ChEBI" id="CHEBI:15378"/>
        <dbReference type="ChEBI" id="CHEBI:29033"/>
        <dbReference type="ChEBI" id="CHEBI:57306"/>
        <dbReference type="ChEBI" id="CHEBI:60344"/>
        <dbReference type="EC" id="4.98.1.1"/>
    </reaction>
</comment>
<keyword evidence="7" id="KW-0472">Membrane</keyword>
<organism evidence="8 9">
    <name type="scientific">Nadsonia fulvescens var. elongata DSM 6958</name>
    <dbReference type="NCBI Taxonomy" id="857566"/>
    <lineage>
        <taxon>Eukaryota</taxon>
        <taxon>Fungi</taxon>
        <taxon>Dikarya</taxon>
        <taxon>Ascomycota</taxon>
        <taxon>Saccharomycotina</taxon>
        <taxon>Dipodascomycetes</taxon>
        <taxon>Dipodascales</taxon>
        <taxon>Dipodascales incertae sedis</taxon>
        <taxon>Nadsonia</taxon>
    </lineage>
</organism>
<dbReference type="GO" id="GO:0051537">
    <property type="term" value="F:2 iron, 2 sulfur cluster binding"/>
    <property type="evidence" value="ECO:0007669"/>
    <property type="project" value="EnsemblFungi"/>
</dbReference>
<dbReference type="Proteomes" id="UP000095009">
    <property type="component" value="Unassembled WGS sequence"/>
</dbReference>
<comment type="function">
    <text evidence="7">Catalyzes the ferrous insertion into protoporphyrin IX.</text>
</comment>
<keyword evidence="9" id="KW-1185">Reference proteome</keyword>
<dbReference type="InterPro" id="IPR001015">
    <property type="entry name" value="Ferrochelatase"/>
</dbReference>
<dbReference type="GO" id="GO:0004325">
    <property type="term" value="F:ferrochelatase activity"/>
    <property type="evidence" value="ECO:0007669"/>
    <property type="project" value="UniProtKB-UniRule"/>
</dbReference>
<keyword evidence="7" id="KW-0496">Mitochondrion</keyword>
<reference evidence="8 9" key="1">
    <citation type="journal article" date="2016" name="Proc. Natl. Acad. Sci. U.S.A.">
        <title>Comparative genomics of biotechnologically important yeasts.</title>
        <authorList>
            <person name="Riley R."/>
            <person name="Haridas S."/>
            <person name="Wolfe K.H."/>
            <person name="Lopes M.R."/>
            <person name="Hittinger C.T."/>
            <person name="Goeker M."/>
            <person name="Salamov A.A."/>
            <person name="Wisecaver J.H."/>
            <person name="Long T.M."/>
            <person name="Calvey C.H."/>
            <person name="Aerts A.L."/>
            <person name="Barry K.W."/>
            <person name="Choi C."/>
            <person name="Clum A."/>
            <person name="Coughlan A.Y."/>
            <person name="Deshpande S."/>
            <person name="Douglass A.P."/>
            <person name="Hanson S.J."/>
            <person name="Klenk H.-P."/>
            <person name="LaButti K.M."/>
            <person name="Lapidus A."/>
            <person name="Lindquist E.A."/>
            <person name="Lipzen A.M."/>
            <person name="Meier-Kolthoff J.P."/>
            <person name="Ohm R.A."/>
            <person name="Otillar R.P."/>
            <person name="Pangilinan J.L."/>
            <person name="Peng Y."/>
            <person name="Rokas A."/>
            <person name="Rosa C.A."/>
            <person name="Scheuner C."/>
            <person name="Sibirny A.A."/>
            <person name="Slot J.C."/>
            <person name="Stielow J.B."/>
            <person name="Sun H."/>
            <person name="Kurtzman C.P."/>
            <person name="Blackwell M."/>
            <person name="Grigoriev I.V."/>
            <person name="Jeffries T.W."/>
        </authorList>
    </citation>
    <scope>NUCLEOTIDE SEQUENCE [LARGE SCALE GENOMIC DNA]</scope>
    <source>
        <strain evidence="8 9">DSM 6958</strain>
    </source>
</reference>
<evidence type="ECO:0000256" key="3">
    <source>
        <dbReference type="ARBA" id="ARBA00023004"/>
    </source>
</evidence>
<evidence type="ECO:0000256" key="7">
    <source>
        <dbReference type="RuleBase" id="RU000607"/>
    </source>
</evidence>
<dbReference type="AlphaFoldDB" id="A0A1E3PSP5"/>
<keyword evidence="3 7" id="KW-0408">Iron</keyword>
<evidence type="ECO:0000256" key="2">
    <source>
        <dbReference type="ARBA" id="ARBA00007718"/>
    </source>
</evidence>
<dbReference type="PROSITE" id="PS00534">
    <property type="entry name" value="FERROCHELATASE"/>
    <property type="match status" value="1"/>
</dbReference>
<dbReference type="GO" id="GO:0006783">
    <property type="term" value="P:heme biosynthetic process"/>
    <property type="evidence" value="ECO:0007669"/>
    <property type="project" value="UniProtKB-UniRule"/>
</dbReference>
<dbReference type="CDD" id="cd03411">
    <property type="entry name" value="Ferrochelatase_N"/>
    <property type="match status" value="1"/>
</dbReference>
<dbReference type="Gene3D" id="3.40.50.1400">
    <property type="match status" value="2"/>
</dbReference>
<comment type="pathway">
    <text evidence="1 7">Porphyrin-containing compound metabolism; protoheme biosynthesis; protoheme from protoporphyrin-IX: step 1/1.</text>
</comment>
<dbReference type="EC" id="4.98.1.1" evidence="7"/>
<accession>A0A1E3PSP5</accession>
<evidence type="ECO:0000256" key="5">
    <source>
        <dbReference type="ARBA" id="ARBA00023239"/>
    </source>
</evidence>
<dbReference type="CDD" id="cd00419">
    <property type="entry name" value="Ferrochelatase_C"/>
    <property type="match status" value="1"/>
</dbReference>
<evidence type="ECO:0000256" key="4">
    <source>
        <dbReference type="ARBA" id="ARBA00023133"/>
    </source>
</evidence>
<protein>
    <recommendedName>
        <fullName evidence="7">Ferrochelatase</fullName>
        <ecNumber evidence="7">4.98.1.1</ecNumber>
    </recommendedName>
</protein>
<dbReference type="NCBIfam" id="TIGR00109">
    <property type="entry name" value="hemH"/>
    <property type="match status" value="1"/>
</dbReference>
<evidence type="ECO:0000313" key="9">
    <source>
        <dbReference type="Proteomes" id="UP000095009"/>
    </source>
</evidence>
<dbReference type="InterPro" id="IPR033659">
    <property type="entry name" value="Ferrochelatase_N"/>
</dbReference>
<dbReference type="UniPathway" id="UPA00252">
    <property type="reaction ID" value="UER00325"/>
</dbReference>
<dbReference type="PANTHER" id="PTHR11108">
    <property type="entry name" value="FERROCHELATASE"/>
    <property type="match status" value="1"/>
</dbReference>
<sequence length="415" mass="46024">MKLIQRLSAQSGAGRSLPSTCKYFSTTSRVTNVAEATPSTSNETASSIASLKGPTAVVLLNMGGPSTLPEVGDFLYRLFSDKDIIPLGRFQEPLARFITYRRTPKITQSYKEIGGGSPIRKWSEYQAKKACELLDKVRPASAPHKPYVAFRYANPLTPELFENLKRDGIKRAIAFSQYPQYSCATTGSSINELSRLSKEYDPNNEIEWSLIDRWPTHPGFVEAVSERIQAALQKLPAEVRSEAVLLFSAHSLPMDVVNRGDPYPAEVAATVWAVMQNLGLSNPYRLTWQSQVGPKAWLGPQTADAVKTLDLREDCKGIVLIPIAFTSDHIETSHELDIEIIGEVKNPEKIVRAESLNGSDTFTKAMADIVVNHLNDYDQKRSTSALNAVKFVRCPMCTSDRCGPSRDLFEAHNKQ</sequence>
<dbReference type="InterPro" id="IPR033644">
    <property type="entry name" value="Ferrochelatase_C"/>
</dbReference>
<proteinExistence type="inferred from homology"/>
<dbReference type="InterPro" id="IPR019772">
    <property type="entry name" value="Ferrochelatase_AS"/>
</dbReference>
<dbReference type="FunFam" id="3.40.50.1400:FF:000001">
    <property type="entry name" value="Ferrochelatase"/>
    <property type="match status" value="1"/>
</dbReference>
<evidence type="ECO:0000256" key="1">
    <source>
        <dbReference type="ARBA" id="ARBA00004943"/>
    </source>
</evidence>
<keyword evidence="4 7" id="KW-0350">Heme biosynthesis</keyword>
<keyword evidence="6 7" id="KW-0627">Porphyrin biosynthesis</keyword>
<comment type="subcellular location">
    <subcellularLocation>
        <location evidence="7">Mitochondrion inner membrane</location>
    </subcellularLocation>
</comment>
<dbReference type="SUPFAM" id="SSF53800">
    <property type="entry name" value="Chelatase"/>
    <property type="match status" value="1"/>
</dbReference>
<evidence type="ECO:0000313" key="8">
    <source>
        <dbReference type="EMBL" id="ODQ67942.1"/>
    </source>
</evidence>
<evidence type="ECO:0000256" key="6">
    <source>
        <dbReference type="ARBA" id="ARBA00023244"/>
    </source>
</evidence>
<dbReference type="HAMAP" id="MF_00323">
    <property type="entry name" value="Ferrochelatase"/>
    <property type="match status" value="1"/>
</dbReference>